<name>A0AAV7WH42_PLEWA</name>
<feature type="region of interest" description="Disordered" evidence="1">
    <location>
        <begin position="1"/>
        <end position="83"/>
    </location>
</feature>
<proteinExistence type="predicted"/>
<evidence type="ECO:0000313" key="3">
    <source>
        <dbReference type="Proteomes" id="UP001066276"/>
    </source>
</evidence>
<sequence length="95" mass="10427">MSSRRPVLQNSVTEDVENLDDFLCTQGSGDTRSRGNEQEEILPLPGSSSEGRESRREPLGALTLEVSEPPRAGSGGWHLGPRPLQSRRLRGFVLL</sequence>
<dbReference type="AlphaFoldDB" id="A0AAV7WH42"/>
<gene>
    <name evidence="2" type="ORF">NDU88_000278</name>
</gene>
<reference evidence="2" key="1">
    <citation type="journal article" date="2022" name="bioRxiv">
        <title>Sequencing and chromosome-scale assembly of the giantPleurodeles waltlgenome.</title>
        <authorList>
            <person name="Brown T."/>
            <person name="Elewa A."/>
            <person name="Iarovenko S."/>
            <person name="Subramanian E."/>
            <person name="Araus A.J."/>
            <person name="Petzold A."/>
            <person name="Susuki M."/>
            <person name="Suzuki K.-i.T."/>
            <person name="Hayashi T."/>
            <person name="Toyoda A."/>
            <person name="Oliveira C."/>
            <person name="Osipova E."/>
            <person name="Leigh N.D."/>
            <person name="Simon A."/>
            <person name="Yun M.H."/>
        </authorList>
    </citation>
    <scope>NUCLEOTIDE SEQUENCE</scope>
    <source>
        <strain evidence="2">20211129_DDA</strain>
        <tissue evidence="2">Liver</tissue>
    </source>
</reference>
<dbReference type="Proteomes" id="UP001066276">
    <property type="component" value="Chromosome 1_1"/>
</dbReference>
<organism evidence="2 3">
    <name type="scientific">Pleurodeles waltl</name>
    <name type="common">Iberian ribbed newt</name>
    <dbReference type="NCBI Taxonomy" id="8319"/>
    <lineage>
        <taxon>Eukaryota</taxon>
        <taxon>Metazoa</taxon>
        <taxon>Chordata</taxon>
        <taxon>Craniata</taxon>
        <taxon>Vertebrata</taxon>
        <taxon>Euteleostomi</taxon>
        <taxon>Amphibia</taxon>
        <taxon>Batrachia</taxon>
        <taxon>Caudata</taxon>
        <taxon>Salamandroidea</taxon>
        <taxon>Salamandridae</taxon>
        <taxon>Pleurodelinae</taxon>
        <taxon>Pleurodeles</taxon>
    </lineage>
</organism>
<evidence type="ECO:0000256" key="1">
    <source>
        <dbReference type="SAM" id="MobiDB-lite"/>
    </source>
</evidence>
<feature type="compositionally biased region" description="Polar residues" evidence="1">
    <location>
        <begin position="1"/>
        <end position="13"/>
    </location>
</feature>
<dbReference type="EMBL" id="JANPWB010000001">
    <property type="protein sequence ID" value="KAJ1212623.1"/>
    <property type="molecule type" value="Genomic_DNA"/>
</dbReference>
<protein>
    <submittedName>
        <fullName evidence="2">Uncharacterized protein</fullName>
    </submittedName>
</protein>
<comment type="caution">
    <text evidence="2">The sequence shown here is derived from an EMBL/GenBank/DDBJ whole genome shotgun (WGS) entry which is preliminary data.</text>
</comment>
<keyword evidence="3" id="KW-1185">Reference proteome</keyword>
<accession>A0AAV7WH42</accession>
<evidence type="ECO:0000313" key="2">
    <source>
        <dbReference type="EMBL" id="KAJ1212623.1"/>
    </source>
</evidence>